<name>A0A139A2N7_GONPJ</name>
<evidence type="ECO:0000256" key="1">
    <source>
        <dbReference type="SAM" id="Coils"/>
    </source>
</evidence>
<sequence length="540" mass="61405">MDEIPYLRWERAVKMLEEEMKRMIRVTTLAQAELEKARAVERDAKAELERVEAELKRAEEAVKRDRAEVATLQARVSALELEVATAQSALEEAERETQRLGQKRALIEAELQSVGDRIREGFLKEDGVQQQKEELEGKIDDVKDKINEIQREAAQLEEVQRDLALKLKNSREQVAKCTAEQAELQLRLEDLEIEAVDIMQSIETHGREEQRLGEEQEAALRGAEAAEQQMRNAEKELAQLQESHSVGEFVTDIVGVFMPILGKISKLVIGTYRAAQIQSLLSQIEQHRQTAQGFHKRAGDLQRYRQAAATELERERLRKRGSDTQLRDVEGSRKKVQQQLQSAIAGVQALERSAGETKTKLETAESTRRRHLTDQRSYQTRLGSLTRQKEALQQQNNHLQTEYAKQDANYQASKRAIEDHKLRVATAQRTLVAAHTDVEGALQKVNEARTAVKARLEEQHDSARKLSDAKAKARARENRVAQVNAELALITTRHKAAVEDKRFQLEAEQQYERRATMVPQTAQPAVSVEAQRAEVPLRRA</sequence>
<evidence type="ECO:0000256" key="2">
    <source>
        <dbReference type="SAM" id="MobiDB-lite"/>
    </source>
</evidence>
<organism evidence="3 4">
    <name type="scientific">Gonapodya prolifera (strain JEL478)</name>
    <name type="common">Monoblepharis prolifera</name>
    <dbReference type="NCBI Taxonomy" id="1344416"/>
    <lineage>
        <taxon>Eukaryota</taxon>
        <taxon>Fungi</taxon>
        <taxon>Fungi incertae sedis</taxon>
        <taxon>Chytridiomycota</taxon>
        <taxon>Chytridiomycota incertae sedis</taxon>
        <taxon>Monoblepharidomycetes</taxon>
        <taxon>Monoblepharidales</taxon>
        <taxon>Gonapodyaceae</taxon>
        <taxon>Gonapodya</taxon>
    </lineage>
</organism>
<keyword evidence="1" id="KW-0175">Coiled coil</keyword>
<keyword evidence="4" id="KW-1185">Reference proteome</keyword>
<feature type="coiled-coil region" evidence="1">
    <location>
        <begin position="333"/>
        <end position="409"/>
    </location>
</feature>
<gene>
    <name evidence="3" type="ORF">M427DRAFT_138673</name>
</gene>
<dbReference type="STRING" id="1344416.A0A139A2N7"/>
<dbReference type="Proteomes" id="UP000070544">
    <property type="component" value="Unassembled WGS sequence"/>
</dbReference>
<dbReference type="EMBL" id="KQ965810">
    <property type="protein sequence ID" value="KXS11011.1"/>
    <property type="molecule type" value="Genomic_DNA"/>
</dbReference>
<protein>
    <submittedName>
        <fullName evidence="3">Uncharacterized protein</fullName>
    </submittedName>
</protein>
<accession>A0A139A2N7</accession>
<feature type="region of interest" description="Disordered" evidence="2">
    <location>
        <begin position="515"/>
        <end position="540"/>
    </location>
</feature>
<evidence type="ECO:0000313" key="4">
    <source>
        <dbReference type="Proteomes" id="UP000070544"/>
    </source>
</evidence>
<evidence type="ECO:0000313" key="3">
    <source>
        <dbReference type="EMBL" id="KXS11011.1"/>
    </source>
</evidence>
<reference evidence="3 4" key="1">
    <citation type="journal article" date="2015" name="Genome Biol. Evol.">
        <title>Phylogenomic analyses indicate that early fungi evolved digesting cell walls of algal ancestors of land plants.</title>
        <authorList>
            <person name="Chang Y."/>
            <person name="Wang S."/>
            <person name="Sekimoto S."/>
            <person name="Aerts A.L."/>
            <person name="Choi C."/>
            <person name="Clum A."/>
            <person name="LaButti K.M."/>
            <person name="Lindquist E.A."/>
            <person name="Yee Ngan C."/>
            <person name="Ohm R.A."/>
            <person name="Salamov A.A."/>
            <person name="Grigoriev I.V."/>
            <person name="Spatafora J.W."/>
            <person name="Berbee M.L."/>
        </authorList>
    </citation>
    <scope>NUCLEOTIDE SEQUENCE [LARGE SCALE GENOMIC DNA]</scope>
    <source>
        <strain evidence="3 4">JEL478</strain>
    </source>
</reference>
<proteinExistence type="predicted"/>
<feature type="coiled-coil region" evidence="1">
    <location>
        <begin position="6"/>
        <end position="243"/>
    </location>
</feature>
<feature type="compositionally biased region" description="Basic and acidic residues" evidence="2">
    <location>
        <begin position="531"/>
        <end position="540"/>
    </location>
</feature>
<dbReference type="SUPFAM" id="SSF90257">
    <property type="entry name" value="Myosin rod fragments"/>
    <property type="match status" value="1"/>
</dbReference>
<dbReference type="AlphaFoldDB" id="A0A139A2N7"/>